<dbReference type="Pfam" id="PF00565">
    <property type="entry name" value="SNase"/>
    <property type="match status" value="1"/>
</dbReference>
<organism evidence="2 3">
    <name type="scientific">Candidatus Beckwithbacteria bacterium GW2011_GWA2_43_10</name>
    <dbReference type="NCBI Taxonomy" id="1618369"/>
    <lineage>
        <taxon>Bacteria</taxon>
        <taxon>Candidatus Beckwithiibacteriota</taxon>
    </lineage>
</organism>
<evidence type="ECO:0000313" key="3">
    <source>
        <dbReference type="Proteomes" id="UP000034213"/>
    </source>
</evidence>
<proteinExistence type="predicted"/>
<accession>A0A0G1EZX3</accession>
<feature type="domain" description="TNase-like" evidence="1">
    <location>
        <begin position="48"/>
        <end position="190"/>
    </location>
</feature>
<gene>
    <name evidence="2" type="ORF">UV54_C0015G0001</name>
</gene>
<dbReference type="PROSITE" id="PS50830">
    <property type="entry name" value="TNASE_3"/>
    <property type="match status" value="1"/>
</dbReference>
<dbReference type="Proteomes" id="UP000034213">
    <property type="component" value="Unassembled WGS sequence"/>
</dbReference>
<reference evidence="2 3" key="1">
    <citation type="journal article" date="2015" name="Nature">
        <title>rRNA introns, odd ribosomes, and small enigmatic genomes across a large radiation of phyla.</title>
        <authorList>
            <person name="Brown C.T."/>
            <person name="Hug L.A."/>
            <person name="Thomas B.C."/>
            <person name="Sharon I."/>
            <person name="Castelle C.J."/>
            <person name="Singh A."/>
            <person name="Wilkins M.J."/>
            <person name="Williams K.H."/>
            <person name="Banfield J.F."/>
        </authorList>
    </citation>
    <scope>NUCLEOTIDE SEQUENCE [LARGE SCALE GENOMIC DNA]</scope>
</reference>
<comment type="caution">
    <text evidence="2">The sequence shown here is derived from an EMBL/GenBank/DDBJ whole genome shotgun (WGS) entry which is preliminary data.</text>
</comment>
<dbReference type="InterPro" id="IPR016071">
    <property type="entry name" value="Staphylococal_nuclease_OB-fold"/>
</dbReference>
<dbReference type="SUPFAM" id="SSF50199">
    <property type="entry name" value="Staphylococcal nuclease"/>
    <property type="match status" value="1"/>
</dbReference>
<dbReference type="InterPro" id="IPR035437">
    <property type="entry name" value="SNase_OB-fold_sf"/>
</dbReference>
<dbReference type="Gene3D" id="2.40.50.90">
    <property type="match status" value="1"/>
</dbReference>
<sequence>MKRSLGEELKKRKVPGVLIPGLLAAMAMGWAANEIYNKQNFYEIEAVFPKTAMIGGTIDGDNIYLENGQSIRLIGINAPERGEENFEKAKTKLDSLTANKKVYLEYDREDDGQYGRLLAWVWVDCESTPDFLPYDYMRVGYHRSRSGLKENPDGCKEGKLINELMVDSGLAKVETYKDRGELKYEARLKE</sequence>
<protein>
    <recommendedName>
        <fullName evidence="1">TNase-like domain-containing protein</fullName>
    </recommendedName>
</protein>
<evidence type="ECO:0000313" key="2">
    <source>
        <dbReference type="EMBL" id="KKS80133.1"/>
    </source>
</evidence>
<evidence type="ECO:0000259" key="1">
    <source>
        <dbReference type="PROSITE" id="PS50830"/>
    </source>
</evidence>
<dbReference type="AlphaFoldDB" id="A0A0G1EZX3"/>
<name>A0A0G1EZX3_9BACT</name>
<dbReference type="EMBL" id="LCEW01000015">
    <property type="protein sequence ID" value="KKS80133.1"/>
    <property type="molecule type" value="Genomic_DNA"/>
</dbReference>
<dbReference type="STRING" id="1618369.UV54_C0015G0001"/>